<keyword evidence="2" id="KW-1185">Reference proteome</keyword>
<accession>A0AAV9J6C7</accession>
<reference evidence="1 2" key="1">
    <citation type="submission" date="2021-11" db="EMBL/GenBank/DDBJ databases">
        <title>Black yeast isolated from Biological Soil Crust.</title>
        <authorList>
            <person name="Kurbessoian T."/>
        </authorList>
    </citation>
    <scope>NUCLEOTIDE SEQUENCE [LARGE SCALE GENOMIC DNA]</scope>
    <source>
        <strain evidence="1 2">CCFEE 5522</strain>
    </source>
</reference>
<gene>
    <name evidence="1" type="ORF">LTR36_009713</name>
</gene>
<sequence>MADAANQATTQSPVREAANKACDATMNAEEGDFGTALSGSIDVINATFANLRKEHQEKIASLTKQGQQQIAKEEQLGKKQVEVEAMGKDAASRGQLFVIITQAGYTTQVYIIVKTQPLAETLRLYAVGTGQETAAFVVFRAYSRSSKVQVDPATVMLEPERVYEVVKVTAAKRKALPAAADQAGKKQKV</sequence>
<organism evidence="1 2">
    <name type="scientific">Oleoguttula mirabilis</name>
    <dbReference type="NCBI Taxonomy" id="1507867"/>
    <lineage>
        <taxon>Eukaryota</taxon>
        <taxon>Fungi</taxon>
        <taxon>Dikarya</taxon>
        <taxon>Ascomycota</taxon>
        <taxon>Pezizomycotina</taxon>
        <taxon>Dothideomycetes</taxon>
        <taxon>Dothideomycetidae</taxon>
        <taxon>Mycosphaerellales</taxon>
        <taxon>Teratosphaeriaceae</taxon>
        <taxon>Oleoguttula</taxon>
    </lineage>
</organism>
<dbReference type="AlphaFoldDB" id="A0AAV9J6C7"/>
<comment type="caution">
    <text evidence="1">The sequence shown here is derived from an EMBL/GenBank/DDBJ whole genome shotgun (WGS) entry which is preliminary data.</text>
</comment>
<protein>
    <submittedName>
        <fullName evidence="1">Uncharacterized protein</fullName>
    </submittedName>
</protein>
<evidence type="ECO:0000313" key="2">
    <source>
        <dbReference type="Proteomes" id="UP001324427"/>
    </source>
</evidence>
<proteinExistence type="predicted"/>
<evidence type="ECO:0000313" key="1">
    <source>
        <dbReference type="EMBL" id="KAK4540215.1"/>
    </source>
</evidence>
<dbReference type="Proteomes" id="UP001324427">
    <property type="component" value="Unassembled WGS sequence"/>
</dbReference>
<dbReference type="EMBL" id="JAVFHQ010000072">
    <property type="protein sequence ID" value="KAK4540215.1"/>
    <property type="molecule type" value="Genomic_DNA"/>
</dbReference>
<name>A0AAV9J6C7_9PEZI</name>